<proteinExistence type="predicted"/>
<evidence type="ECO:0000313" key="2">
    <source>
        <dbReference type="Proteomes" id="UP000316726"/>
    </source>
</evidence>
<dbReference type="SUPFAM" id="SSF48403">
    <property type="entry name" value="Ankyrin repeat"/>
    <property type="match status" value="1"/>
</dbReference>
<dbReference type="OrthoDB" id="543798at2759"/>
<gene>
    <name evidence="1" type="ORF">A3770_18p81900</name>
</gene>
<dbReference type="EMBL" id="CP031051">
    <property type="protein sequence ID" value="QDZ25672.1"/>
    <property type="molecule type" value="Genomic_DNA"/>
</dbReference>
<reference evidence="1 2" key="1">
    <citation type="submission" date="2018-07" db="EMBL/GenBank/DDBJ databases">
        <title>The complete nuclear genome of the prasinophyte Chloropicon primus (CCMP1205).</title>
        <authorList>
            <person name="Pombert J.-F."/>
            <person name="Otis C."/>
            <person name="Turmel M."/>
            <person name="Lemieux C."/>
        </authorList>
    </citation>
    <scope>NUCLEOTIDE SEQUENCE [LARGE SCALE GENOMIC DNA]</scope>
    <source>
        <strain evidence="1 2">CCMP1205</strain>
    </source>
</reference>
<protein>
    <recommendedName>
        <fullName evidence="3">Ankyrin repeat domain-containing protein</fullName>
    </recommendedName>
</protein>
<keyword evidence="2" id="KW-1185">Reference proteome</keyword>
<organism evidence="1 2">
    <name type="scientific">Chloropicon primus</name>
    <dbReference type="NCBI Taxonomy" id="1764295"/>
    <lineage>
        <taxon>Eukaryota</taxon>
        <taxon>Viridiplantae</taxon>
        <taxon>Chlorophyta</taxon>
        <taxon>Chloropicophyceae</taxon>
        <taxon>Chloropicales</taxon>
        <taxon>Chloropicaceae</taxon>
        <taxon>Chloropicon</taxon>
    </lineage>
</organism>
<name>A0A5B8N0U7_9CHLO</name>
<dbReference type="Gene3D" id="1.25.40.20">
    <property type="entry name" value="Ankyrin repeat-containing domain"/>
    <property type="match status" value="1"/>
</dbReference>
<dbReference type="Proteomes" id="UP000316726">
    <property type="component" value="Chromosome 18"/>
</dbReference>
<dbReference type="PANTHER" id="PTHR46586:SF3">
    <property type="entry name" value="ANKYRIN REPEAT-CONTAINING PROTEIN"/>
    <property type="match status" value="1"/>
</dbReference>
<accession>A0A5B8N0U7</accession>
<dbReference type="AlphaFoldDB" id="A0A5B8N0U7"/>
<evidence type="ECO:0008006" key="3">
    <source>
        <dbReference type="Google" id="ProtNLM"/>
    </source>
</evidence>
<dbReference type="InterPro" id="IPR052050">
    <property type="entry name" value="SecEffector_AnkRepeat"/>
</dbReference>
<dbReference type="InterPro" id="IPR036770">
    <property type="entry name" value="Ankyrin_rpt-contain_sf"/>
</dbReference>
<dbReference type="PANTHER" id="PTHR46586">
    <property type="entry name" value="ANKYRIN REPEAT-CONTAINING PROTEIN"/>
    <property type="match status" value="1"/>
</dbReference>
<evidence type="ECO:0000313" key="1">
    <source>
        <dbReference type="EMBL" id="QDZ25672.1"/>
    </source>
</evidence>
<sequence length="310" mass="34822">MAVTGGASKKQRTERRDALEVLPGSAWVLVLKKLDDYDHLGFGLTCRTFLEAVTKATANPDLKKVALKTDLTYDKLFEQMPRFSLSWFQWVLRSFKRKKGVSPKELGIGEYYDHLYDSDLMYLAAFQGSKKVMEWLASRGISFGIERYGVVAVATGGAAAGGHIEILEWLGSEGCRFDWSTCSSAARGGHLDVLKWLRSQDPPCPWNWRTCEYAAGGGHLAVLQWARSQDPPCPWGDEDTCWRAAQGGHLDVLKWARSQDPPCPWDWKTCWRAVRGGHLDVLKWARSQDPPCLGTTRLVLVQLKEVTLMS</sequence>